<evidence type="ECO:0000256" key="1">
    <source>
        <dbReference type="SAM" id="Coils"/>
    </source>
</evidence>
<keyword evidence="1" id="KW-0175">Coiled coil</keyword>
<reference evidence="3" key="1">
    <citation type="journal article" date="2011" name="PLoS Genet.">
        <title>Parallel evolution of a type IV secretion system in radiating lineages of the host-restricted bacterial pathogen Bartonella.</title>
        <authorList>
            <person name="Engel P."/>
            <person name="Salzburger W."/>
            <person name="Liesch M."/>
            <person name="Chang C.C."/>
            <person name="Maruyama S."/>
            <person name="Lanz C."/>
            <person name="Calteau A."/>
            <person name="Lajus A."/>
            <person name="Medigue C."/>
            <person name="Schuster S.C."/>
            <person name="Dehio C."/>
        </authorList>
    </citation>
    <scope>NUCLEOTIDE SEQUENCE</scope>
    <source>
        <strain evidence="3">ATCC BAA-1498</strain>
    </source>
</reference>
<dbReference type="OrthoDB" id="7826912at2"/>
<dbReference type="AlphaFoldDB" id="E6YKJ3"/>
<evidence type="ECO:0000256" key="2">
    <source>
        <dbReference type="SAM" id="Phobius"/>
    </source>
</evidence>
<evidence type="ECO:0000313" key="4">
    <source>
        <dbReference type="EMBL" id="KEC54105.1"/>
    </source>
</evidence>
<proteinExistence type="predicted"/>
<evidence type="ECO:0000313" key="5">
    <source>
        <dbReference type="Proteomes" id="UP000027336"/>
    </source>
</evidence>
<keyword evidence="2" id="KW-0472">Membrane</keyword>
<sequence length="220" mass="25034">MFIQSILFFILGIATISWLLVLISPLIWRKVLHFAYKSVSAKIPLSLIEIQANQNFLCAQHAVELARHAQKYDSLQKKYAQLKIQLSLQKEQLCSSYFPPQCTPLLSPKTESVEKKNNVLATNTFIKEIKAMHEKIAHYKKRLKNIQIDELDTAAKDQLLHELCEETKELAATLAAHIAIKEGKDSSINKLIKGSKNKNDLASYIRKKIVNTKKTPLPEN</sequence>
<dbReference type="EMBL" id="FN645456">
    <property type="protein sequence ID" value="CBI77381.1"/>
    <property type="molecule type" value="Genomic_DNA"/>
</dbReference>
<dbReference type="Proteomes" id="UP000027336">
    <property type="component" value="Unassembled WGS sequence"/>
</dbReference>
<keyword evidence="2" id="KW-0812">Transmembrane</keyword>
<dbReference type="PATRIC" id="fig|685782.3.peg.1027"/>
<organism evidence="3">
    <name type="scientific">Bartonella rochalimae ATCC BAA-1498</name>
    <dbReference type="NCBI Taxonomy" id="685782"/>
    <lineage>
        <taxon>Bacteria</taxon>
        <taxon>Pseudomonadati</taxon>
        <taxon>Pseudomonadota</taxon>
        <taxon>Alphaproteobacteria</taxon>
        <taxon>Hyphomicrobiales</taxon>
        <taxon>Bartonellaceae</taxon>
        <taxon>Bartonella</taxon>
    </lineage>
</organism>
<feature type="transmembrane region" description="Helical" evidence="2">
    <location>
        <begin position="6"/>
        <end position="28"/>
    </location>
</feature>
<name>E6YKJ3_9HYPH</name>
<dbReference type="HOGENOM" id="CLU_1238191_0_0_5"/>
<reference evidence="4 5" key="2">
    <citation type="submission" date="2012-04" db="EMBL/GenBank/DDBJ databases">
        <title>The Genome Sequence of Bartonella rochalimae BMGH.</title>
        <authorList>
            <consortium name="The Broad Institute Genome Sequencing Platform"/>
            <consortium name="The Broad Institute Genome Sequencing Center for Infectious Disease"/>
            <person name="Feldgarden M."/>
            <person name="Kirby J."/>
            <person name="Kosoy M."/>
            <person name="Birtles R."/>
            <person name="Probert W.S."/>
            <person name="Chiaraviglio L."/>
            <person name="Walker B."/>
            <person name="Young S.K."/>
            <person name="Zeng Q."/>
            <person name="Gargeya S."/>
            <person name="Fitzgerald M."/>
            <person name="Haas B."/>
            <person name="Abouelleil A."/>
            <person name="Alvarado L."/>
            <person name="Arachchi H.M."/>
            <person name="Berlin A.M."/>
            <person name="Chapman S.B."/>
            <person name="Goldberg J."/>
            <person name="Griggs A."/>
            <person name="Gujja S."/>
            <person name="Hansen M."/>
            <person name="Howarth C."/>
            <person name="Imamovic A."/>
            <person name="Larimer J."/>
            <person name="McCowen C."/>
            <person name="Montmayeur A."/>
            <person name="Murphy C."/>
            <person name="Neiman D."/>
            <person name="Pearson M."/>
            <person name="Priest M."/>
            <person name="Roberts A."/>
            <person name="Saif S."/>
            <person name="Shea T."/>
            <person name="Sisk P."/>
            <person name="Sykes S."/>
            <person name="Wortman J."/>
            <person name="Nusbaum C."/>
            <person name="Birren B."/>
        </authorList>
    </citation>
    <scope>NUCLEOTIDE SEQUENCE [LARGE SCALE GENOMIC DNA]</scope>
    <source>
        <strain evidence="4 5">ATCC BAA-1498</strain>
    </source>
</reference>
<dbReference type="RefSeq" id="WP_035006895.1">
    <property type="nucleotide sequence ID" value="NZ_KL407338.1"/>
</dbReference>
<evidence type="ECO:0000313" key="3">
    <source>
        <dbReference type="EMBL" id="CBI77381.1"/>
    </source>
</evidence>
<dbReference type="EMBL" id="AHPK01000018">
    <property type="protein sequence ID" value="KEC54105.1"/>
    <property type="molecule type" value="Genomic_DNA"/>
</dbReference>
<keyword evidence="5" id="KW-1185">Reference proteome</keyword>
<feature type="coiled-coil region" evidence="1">
    <location>
        <begin position="65"/>
        <end position="92"/>
    </location>
</feature>
<accession>E6YKJ3</accession>
<keyword evidence="2" id="KW-1133">Transmembrane helix</keyword>
<dbReference type="eggNOG" id="COG1196">
    <property type="taxonomic scope" value="Bacteria"/>
</dbReference>
<protein>
    <submittedName>
        <fullName evidence="3">Uncharacterized protein</fullName>
    </submittedName>
</protein>
<gene>
    <name evidence="3" type="ORF">BARRO_20038</name>
    <name evidence="4" type="ORF">O99_00986</name>
</gene>